<dbReference type="Proteomes" id="UP001396334">
    <property type="component" value="Unassembled WGS sequence"/>
</dbReference>
<comment type="caution">
    <text evidence="1">The sequence shown here is derived from an EMBL/GenBank/DDBJ whole genome shotgun (WGS) entry which is preliminary data.</text>
</comment>
<accession>A0ABR2QMI5</accession>
<gene>
    <name evidence="1" type="ORF">V6N11_024583</name>
</gene>
<evidence type="ECO:0000313" key="1">
    <source>
        <dbReference type="EMBL" id="KAK9001885.1"/>
    </source>
</evidence>
<name>A0ABR2QMI5_9ROSI</name>
<proteinExistence type="predicted"/>
<dbReference type="EMBL" id="JBBPBN010000035">
    <property type="protein sequence ID" value="KAK9001885.1"/>
    <property type="molecule type" value="Genomic_DNA"/>
</dbReference>
<reference evidence="1 2" key="1">
    <citation type="journal article" date="2024" name="G3 (Bethesda)">
        <title>Genome assembly of Hibiscus sabdariffa L. provides insights into metabolisms of medicinal natural products.</title>
        <authorList>
            <person name="Kim T."/>
        </authorList>
    </citation>
    <scope>NUCLEOTIDE SEQUENCE [LARGE SCALE GENOMIC DNA]</scope>
    <source>
        <strain evidence="1">TK-2024</strain>
        <tissue evidence="1">Old leaves</tissue>
    </source>
</reference>
<evidence type="ECO:0000313" key="2">
    <source>
        <dbReference type="Proteomes" id="UP001396334"/>
    </source>
</evidence>
<keyword evidence="2" id="KW-1185">Reference proteome</keyword>
<protein>
    <recommendedName>
        <fullName evidence="3">NADP-dependent oxidoreductase domain-containing protein</fullName>
    </recommendedName>
</protein>
<evidence type="ECO:0008006" key="3">
    <source>
        <dbReference type="Google" id="ProtNLM"/>
    </source>
</evidence>
<sequence length="88" mass="9874">MQVHHGGVETTAIEFKAGSTSERAWTCINTNIRAQCREVFDYYHIHAPARENEDSVVAAVDAFHWHLPRELLLPTALVEGGDHPNPLQ</sequence>
<organism evidence="1 2">
    <name type="scientific">Hibiscus sabdariffa</name>
    <name type="common">roselle</name>
    <dbReference type="NCBI Taxonomy" id="183260"/>
    <lineage>
        <taxon>Eukaryota</taxon>
        <taxon>Viridiplantae</taxon>
        <taxon>Streptophyta</taxon>
        <taxon>Embryophyta</taxon>
        <taxon>Tracheophyta</taxon>
        <taxon>Spermatophyta</taxon>
        <taxon>Magnoliopsida</taxon>
        <taxon>eudicotyledons</taxon>
        <taxon>Gunneridae</taxon>
        <taxon>Pentapetalae</taxon>
        <taxon>rosids</taxon>
        <taxon>malvids</taxon>
        <taxon>Malvales</taxon>
        <taxon>Malvaceae</taxon>
        <taxon>Malvoideae</taxon>
        <taxon>Hibiscus</taxon>
    </lineage>
</organism>